<organism>
    <name type="scientific">Serpula lacrymans var. lacrymans (strain S7.9)</name>
    <name type="common">Dry rot fungus</name>
    <dbReference type="NCBI Taxonomy" id="578457"/>
    <lineage>
        <taxon>Eukaryota</taxon>
        <taxon>Fungi</taxon>
        <taxon>Dikarya</taxon>
        <taxon>Basidiomycota</taxon>
        <taxon>Agaricomycotina</taxon>
        <taxon>Agaricomycetes</taxon>
        <taxon>Agaricomycetidae</taxon>
        <taxon>Boletales</taxon>
        <taxon>Coniophorineae</taxon>
        <taxon>Serpulaceae</taxon>
        <taxon>Serpula</taxon>
    </lineage>
</organism>
<evidence type="ECO:0000313" key="1">
    <source>
        <dbReference type="EMBL" id="EGO29358.1"/>
    </source>
</evidence>
<protein>
    <submittedName>
        <fullName evidence="1">Uncharacterized protein</fullName>
    </submittedName>
</protein>
<dbReference type="AlphaFoldDB" id="F8NGH1"/>
<accession>F8NGH1</accession>
<dbReference type="Proteomes" id="UP000008064">
    <property type="component" value="Unassembled WGS sequence"/>
</dbReference>
<dbReference type="GeneID" id="18817443"/>
<dbReference type="HOGENOM" id="CLU_3051837_0_0_1"/>
<sequence length="54" mass="5999">MPLTQYNVRTLVPQIWGFLVVAEGPEVKSRDRITILSPSPGLSPFREVMVSGQT</sequence>
<dbReference type="KEGG" id="sla:SERLADRAFT_456995"/>
<dbReference type="RefSeq" id="XP_007313600.1">
    <property type="nucleotide sequence ID" value="XM_007313538.1"/>
</dbReference>
<gene>
    <name evidence="1" type="ORF">SERLADRAFT_456995</name>
</gene>
<proteinExistence type="predicted"/>
<name>F8NGH1_SERL9</name>
<dbReference type="EMBL" id="GL945429">
    <property type="protein sequence ID" value="EGO29358.1"/>
    <property type="molecule type" value="Genomic_DNA"/>
</dbReference>
<reference evidence="1" key="1">
    <citation type="submission" date="2011-04" db="EMBL/GenBank/DDBJ databases">
        <title>Evolution of plant cell wall degrading machinery underlies the functional diversity of forest fungi.</title>
        <authorList>
            <consortium name="US DOE Joint Genome Institute (JGI-PGF)"/>
            <person name="Eastwood D.C."/>
            <person name="Floudas D."/>
            <person name="Binder M."/>
            <person name="Majcherczyk A."/>
            <person name="Schneider P."/>
            <person name="Aerts A."/>
            <person name="Asiegbu F.O."/>
            <person name="Baker S.E."/>
            <person name="Barry K."/>
            <person name="Bendiksby M."/>
            <person name="Blumentritt M."/>
            <person name="Coutinho P.M."/>
            <person name="Cullen D."/>
            <person name="Cullen D."/>
            <person name="Gathman A."/>
            <person name="Goodell B."/>
            <person name="Henrissat B."/>
            <person name="Ihrmark K."/>
            <person name="Kauserud H."/>
            <person name="Kohler A."/>
            <person name="LaButti K."/>
            <person name="Lapidus A."/>
            <person name="Lavin J.L."/>
            <person name="Lee Y.-H."/>
            <person name="Lindquist E."/>
            <person name="Lilly W."/>
            <person name="Lucas S."/>
            <person name="Morin E."/>
            <person name="Murat C."/>
            <person name="Oguiza J.A."/>
            <person name="Park J."/>
            <person name="Pisabarro A.G."/>
            <person name="Riley R."/>
            <person name="Rosling A."/>
            <person name="Salamov A."/>
            <person name="Schmidt O."/>
            <person name="Schmutz J."/>
            <person name="Skrede I."/>
            <person name="Stenlid J."/>
            <person name="Wiebenga A."/>
            <person name="Xie X."/>
            <person name="Kues U."/>
            <person name="Hibbett D.S."/>
            <person name="Hoffmeister D."/>
            <person name="Hogberg N."/>
            <person name="Martin F."/>
            <person name="Grigoriev I.V."/>
            <person name="Watkinson S.C."/>
        </authorList>
    </citation>
    <scope>NUCLEOTIDE SEQUENCE</scope>
    <source>
        <strain evidence="1">S7.9</strain>
    </source>
</reference>